<evidence type="ECO:0000256" key="3">
    <source>
        <dbReference type="ARBA" id="ARBA00022827"/>
    </source>
</evidence>
<reference evidence="5 6" key="1">
    <citation type="journal article" date="2023" name="Plant Dis.">
        <title>First Report of Diplodia intermedia Causing Canker and Dieback Diseases on Apple Trees in Canada.</title>
        <authorList>
            <person name="Ellouze W."/>
            <person name="Ilyukhin E."/>
            <person name="Sulman M."/>
            <person name="Ali S."/>
        </authorList>
    </citation>
    <scope>NUCLEOTIDE SEQUENCE [LARGE SCALE GENOMIC DNA]</scope>
    <source>
        <strain evidence="5 6">M45-28</strain>
    </source>
</reference>
<dbReference type="SUPFAM" id="SSF51905">
    <property type="entry name" value="FAD/NAD(P)-binding domain"/>
    <property type="match status" value="1"/>
</dbReference>
<protein>
    <submittedName>
        <fullName evidence="5">Uncharacterized protein</fullName>
    </submittedName>
</protein>
<dbReference type="Proteomes" id="UP001521184">
    <property type="component" value="Unassembled WGS sequence"/>
</dbReference>
<dbReference type="Pfam" id="PF00743">
    <property type="entry name" value="FMO-like"/>
    <property type="match status" value="1"/>
</dbReference>
<dbReference type="InterPro" id="IPR036188">
    <property type="entry name" value="FAD/NAD-bd_sf"/>
</dbReference>
<dbReference type="PANTHER" id="PTHR42877">
    <property type="entry name" value="L-ORNITHINE N(5)-MONOOXYGENASE-RELATED"/>
    <property type="match status" value="1"/>
</dbReference>
<accession>A0ABR3TX25</accession>
<keyword evidence="3" id="KW-0274">FAD</keyword>
<comment type="similarity">
    <text evidence="1">Belongs to the FAD-binding monooxygenase family.</text>
</comment>
<dbReference type="PANTHER" id="PTHR42877:SF7">
    <property type="entry name" value="FLAVIN-BINDING MONOOXYGENASE-RELATED"/>
    <property type="match status" value="1"/>
</dbReference>
<evidence type="ECO:0000313" key="5">
    <source>
        <dbReference type="EMBL" id="KAL1646589.1"/>
    </source>
</evidence>
<dbReference type="EMBL" id="JAKEKT020000015">
    <property type="protein sequence ID" value="KAL1646589.1"/>
    <property type="molecule type" value="Genomic_DNA"/>
</dbReference>
<keyword evidence="2" id="KW-0285">Flavoprotein</keyword>
<keyword evidence="6" id="KW-1185">Reference proteome</keyword>
<comment type="caution">
    <text evidence="5">The sequence shown here is derived from an EMBL/GenBank/DDBJ whole genome shotgun (WGS) entry which is preliminary data.</text>
</comment>
<proteinExistence type="inferred from homology"/>
<dbReference type="InterPro" id="IPR051209">
    <property type="entry name" value="FAD-bind_Monooxygenase_sf"/>
</dbReference>
<evidence type="ECO:0000256" key="2">
    <source>
        <dbReference type="ARBA" id="ARBA00022630"/>
    </source>
</evidence>
<evidence type="ECO:0000256" key="1">
    <source>
        <dbReference type="ARBA" id="ARBA00010139"/>
    </source>
</evidence>
<evidence type="ECO:0000256" key="4">
    <source>
        <dbReference type="ARBA" id="ARBA00023002"/>
    </source>
</evidence>
<dbReference type="InterPro" id="IPR020946">
    <property type="entry name" value="Flavin_mOase-like"/>
</dbReference>
<name>A0ABR3TX25_9PEZI</name>
<sequence>MAIDSGTTSGVGTNGAHEQLQFNDDYAGQPPPEADEHGYRILEQPMGAKRRVKVILMGAGASSLNFFKKAEEELENVDLVCYEKNHDIGGTWLVNRYPGCACDIPSVNYQFTWKIKQWSHFYSYSPEIWRYLKDIEEENDFIKKYIRLRHQVEMAEWDSHAGVWRFKIRNLVTDEVFDDAAEFFINAGGVLHKWKWPDIPGLHDFKGKLMHSANYEEGYDLSGKKVAVVGSGSSGVQIVAAITSKVDHLYHWVRNPVWVTAAFAQGWAGPDGSNFAYSEEQLRYLEQNPDKYLEYRKQIENELNQRFKFIIRGSPESKAARDFARDQMSRKLSSRPELASAIIPRNFNPGCRRPTPAPGYLEALSAPNATIYTDQLSQITPTGFIDHTGTHHPVDVIICATGFDTTWLPPFPFRAHGRDLRDLWTRRSVDPATGAVQTEPDVTSYLSIGIPTFPNTFSFCGPYGPLGHGSFMPLIEAWTRYMLAAVAKAQAEGIKALAPRADAARQFRQHADLFLRRTAWTQPCSSWFKQGRAGGQAAVYPGSRLHFLELMRAPRYEDFDIEYWSENRFAFLGNGFEVRERDGRDITYYLGLLGDEDRQPVYGEELVERLAGWRLGDGAVVTGAQMS</sequence>
<organism evidence="5 6">
    <name type="scientific">Diplodia intermedia</name>
    <dbReference type="NCBI Taxonomy" id="856260"/>
    <lineage>
        <taxon>Eukaryota</taxon>
        <taxon>Fungi</taxon>
        <taxon>Dikarya</taxon>
        <taxon>Ascomycota</taxon>
        <taxon>Pezizomycotina</taxon>
        <taxon>Dothideomycetes</taxon>
        <taxon>Dothideomycetes incertae sedis</taxon>
        <taxon>Botryosphaeriales</taxon>
        <taxon>Botryosphaeriaceae</taxon>
        <taxon>Diplodia</taxon>
    </lineage>
</organism>
<gene>
    <name evidence="5" type="ORF">SLS58_003175</name>
</gene>
<evidence type="ECO:0000313" key="6">
    <source>
        <dbReference type="Proteomes" id="UP001521184"/>
    </source>
</evidence>
<dbReference type="Gene3D" id="3.50.50.60">
    <property type="entry name" value="FAD/NAD(P)-binding domain"/>
    <property type="match status" value="2"/>
</dbReference>
<keyword evidence="4" id="KW-0560">Oxidoreductase</keyword>